<dbReference type="EMBL" id="JACBXS010000005">
    <property type="protein sequence ID" value="NYS24123.1"/>
    <property type="molecule type" value="Genomic_DNA"/>
</dbReference>
<dbReference type="AlphaFoldDB" id="A0A7Z0HXI3"/>
<comment type="caution">
    <text evidence="1">The sequence shown here is derived from an EMBL/GenBank/DDBJ whole genome shotgun (WGS) entry which is preliminary data.</text>
</comment>
<dbReference type="Proteomes" id="UP000529417">
    <property type="component" value="Unassembled WGS sequence"/>
</dbReference>
<proteinExistence type="predicted"/>
<name>A0A7Z0HXI3_9RHOB</name>
<accession>A0A7Z0HXI3</accession>
<keyword evidence="2" id="KW-1185">Reference proteome</keyword>
<dbReference type="RefSeq" id="WP_179904820.1">
    <property type="nucleotide sequence ID" value="NZ_JACBXS010000005.1"/>
</dbReference>
<gene>
    <name evidence="1" type="ORF">HUK65_03890</name>
</gene>
<evidence type="ECO:0000313" key="1">
    <source>
        <dbReference type="EMBL" id="NYS24123.1"/>
    </source>
</evidence>
<evidence type="ECO:0008006" key="3">
    <source>
        <dbReference type="Google" id="ProtNLM"/>
    </source>
</evidence>
<protein>
    <recommendedName>
        <fullName evidence="3">Flagellar FliJ protein</fullName>
    </recommendedName>
</protein>
<evidence type="ECO:0000313" key="2">
    <source>
        <dbReference type="Proteomes" id="UP000529417"/>
    </source>
</evidence>
<sequence length="118" mass="13275">MSLKRLNRLMALSAIKRDMDLAELARLAAARTETRTRLEALRNSVNAPVAADPVLMSVQQRHRLWAEAQRAELNMALARQQAAWLEARDRTRRSFGRAAVLERLAHAQGVAAKRHTPS</sequence>
<reference evidence="1 2" key="1">
    <citation type="journal article" date="2000" name="Arch. Microbiol.">
        <title>Rhodobaca bogoriensis gen. nov. and sp. nov., an alkaliphilic purple nonsulfur bacterium from African Rift Valley soda lakes.</title>
        <authorList>
            <person name="Milford A.D."/>
            <person name="Achenbach L.A."/>
            <person name="Jung D.O."/>
            <person name="Madigan M.T."/>
        </authorList>
    </citation>
    <scope>NUCLEOTIDE SEQUENCE [LARGE SCALE GENOMIC DNA]</scope>
    <source>
        <strain evidence="1 2">2376</strain>
    </source>
</reference>
<organism evidence="1 2">
    <name type="scientific">Rhabdonatronobacter sediminivivens</name>
    <dbReference type="NCBI Taxonomy" id="2743469"/>
    <lineage>
        <taxon>Bacteria</taxon>
        <taxon>Pseudomonadati</taxon>
        <taxon>Pseudomonadota</taxon>
        <taxon>Alphaproteobacteria</taxon>
        <taxon>Rhodobacterales</taxon>
        <taxon>Paracoccaceae</taxon>
        <taxon>Rhabdonatronobacter</taxon>
    </lineage>
</organism>